<organism evidence="10 11">
    <name type="scientific">Candidatus Anaerobutyricum stercoris</name>
    <dbReference type="NCBI Taxonomy" id="2838457"/>
    <lineage>
        <taxon>Bacteria</taxon>
        <taxon>Bacillati</taxon>
        <taxon>Bacillota</taxon>
        <taxon>Clostridia</taxon>
        <taxon>Lachnospirales</taxon>
        <taxon>Lachnospiraceae</taxon>
        <taxon>Anaerobutyricum</taxon>
    </lineage>
</organism>
<evidence type="ECO:0000259" key="9">
    <source>
        <dbReference type="Pfam" id="PF02811"/>
    </source>
</evidence>
<name>A0A9D2EN74_9FIRM</name>
<comment type="similarity">
    <text evidence="2 8">Belongs to the PHP hydrolase family. HisK subfamily.</text>
</comment>
<dbReference type="Proteomes" id="UP000824049">
    <property type="component" value="Unassembled WGS sequence"/>
</dbReference>
<dbReference type="EMBL" id="DXBR01000115">
    <property type="protein sequence ID" value="HIZ40769.1"/>
    <property type="molecule type" value="Genomic_DNA"/>
</dbReference>
<reference evidence="10" key="2">
    <citation type="submission" date="2021-04" db="EMBL/GenBank/DDBJ databases">
        <authorList>
            <person name="Gilroy R."/>
        </authorList>
    </citation>
    <scope>NUCLEOTIDE SEQUENCE</scope>
    <source>
        <strain evidence="10">CHK179-28034</strain>
    </source>
</reference>
<evidence type="ECO:0000256" key="1">
    <source>
        <dbReference type="ARBA" id="ARBA00004970"/>
    </source>
</evidence>
<dbReference type="InterPro" id="IPR010140">
    <property type="entry name" value="Histidinol_P_phosphatase_HisJ"/>
</dbReference>
<comment type="pathway">
    <text evidence="1 8">Amino-acid biosynthesis; L-histidine biosynthesis; L-histidine from 5-phospho-alpha-D-ribose 1-diphosphate: step 8/9.</text>
</comment>
<dbReference type="GO" id="GO:0004401">
    <property type="term" value="F:histidinol-phosphatase activity"/>
    <property type="evidence" value="ECO:0007669"/>
    <property type="project" value="UniProtKB-UniRule"/>
</dbReference>
<keyword evidence="6 8" id="KW-0368">Histidine biosynthesis</keyword>
<evidence type="ECO:0000313" key="10">
    <source>
        <dbReference type="EMBL" id="HIZ40769.1"/>
    </source>
</evidence>
<evidence type="ECO:0000256" key="3">
    <source>
        <dbReference type="ARBA" id="ARBA00013085"/>
    </source>
</evidence>
<evidence type="ECO:0000256" key="2">
    <source>
        <dbReference type="ARBA" id="ARBA00009152"/>
    </source>
</evidence>
<dbReference type="GO" id="GO:0000105">
    <property type="term" value="P:L-histidine biosynthetic process"/>
    <property type="evidence" value="ECO:0007669"/>
    <property type="project" value="UniProtKB-UniRule"/>
</dbReference>
<dbReference type="InterPro" id="IPR016195">
    <property type="entry name" value="Pol/histidinol_Pase-like"/>
</dbReference>
<comment type="catalytic activity">
    <reaction evidence="7 8">
        <text>L-histidinol phosphate + H2O = L-histidinol + phosphate</text>
        <dbReference type="Rhea" id="RHEA:14465"/>
        <dbReference type="ChEBI" id="CHEBI:15377"/>
        <dbReference type="ChEBI" id="CHEBI:43474"/>
        <dbReference type="ChEBI" id="CHEBI:57699"/>
        <dbReference type="ChEBI" id="CHEBI:57980"/>
        <dbReference type="EC" id="3.1.3.15"/>
    </reaction>
</comment>
<keyword evidence="5 8" id="KW-0378">Hydrolase</keyword>
<protein>
    <recommendedName>
        <fullName evidence="3 8">Histidinol-phosphatase</fullName>
        <shortName evidence="8">HolPase</shortName>
        <ecNumber evidence="3 8">3.1.3.15</ecNumber>
    </recommendedName>
</protein>
<evidence type="ECO:0000256" key="4">
    <source>
        <dbReference type="ARBA" id="ARBA00022605"/>
    </source>
</evidence>
<dbReference type="EC" id="3.1.3.15" evidence="3 8"/>
<dbReference type="AlphaFoldDB" id="A0A9D2EN74"/>
<feature type="domain" description="PHP" evidence="9">
    <location>
        <begin position="5"/>
        <end position="200"/>
    </location>
</feature>
<sequence length="272" mass="31509">MLISDTHLHSFFSSDSEASMEDMVLQGISLGLRTLCFTEHYDYDFPVTEDGLDFQLDFGAYYTMFLRLKEKYASQIELLHGIELGVQKHAGPALINFYSKIGGRFDFIINSCHLVDGVDPYDAVFFETHTPEEGLRRYFESTLDNLKVYPFFQTAGHLDYISRYIPEPRPEFHYGDYADILDEILRYLIHNGKGLEVNTAGLKKGLPWPNPHMEILKRYRDLGGEIITIGSDAHRPEDMAYDFDRLPEILSKAGFRYYALYREQQPEFIPIN</sequence>
<gene>
    <name evidence="10" type="ORF">H9968_12790</name>
</gene>
<evidence type="ECO:0000313" key="11">
    <source>
        <dbReference type="Proteomes" id="UP000824049"/>
    </source>
</evidence>
<accession>A0A9D2EN74</accession>
<dbReference type="PANTHER" id="PTHR21039:SF0">
    <property type="entry name" value="HISTIDINOL-PHOSPHATASE"/>
    <property type="match status" value="1"/>
</dbReference>
<evidence type="ECO:0000256" key="7">
    <source>
        <dbReference type="ARBA" id="ARBA00049158"/>
    </source>
</evidence>
<dbReference type="InterPro" id="IPR004013">
    <property type="entry name" value="PHP_dom"/>
</dbReference>
<evidence type="ECO:0000256" key="8">
    <source>
        <dbReference type="RuleBase" id="RU366003"/>
    </source>
</evidence>
<dbReference type="SUPFAM" id="SSF89550">
    <property type="entry name" value="PHP domain-like"/>
    <property type="match status" value="1"/>
</dbReference>
<evidence type="ECO:0000256" key="6">
    <source>
        <dbReference type="ARBA" id="ARBA00023102"/>
    </source>
</evidence>
<dbReference type="Pfam" id="PF02811">
    <property type="entry name" value="PHP"/>
    <property type="match status" value="1"/>
</dbReference>
<comment type="caution">
    <text evidence="10">The sequence shown here is derived from an EMBL/GenBank/DDBJ whole genome shotgun (WGS) entry which is preliminary data.</text>
</comment>
<reference evidence="10" key="1">
    <citation type="journal article" date="2021" name="PeerJ">
        <title>Extensive microbial diversity within the chicken gut microbiome revealed by metagenomics and culture.</title>
        <authorList>
            <person name="Gilroy R."/>
            <person name="Ravi A."/>
            <person name="Getino M."/>
            <person name="Pursley I."/>
            <person name="Horton D.L."/>
            <person name="Alikhan N.F."/>
            <person name="Baker D."/>
            <person name="Gharbi K."/>
            <person name="Hall N."/>
            <person name="Watson M."/>
            <person name="Adriaenssens E.M."/>
            <person name="Foster-Nyarko E."/>
            <person name="Jarju S."/>
            <person name="Secka A."/>
            <person name="Antonio M."/>
            <person name="Oren A."/>
            <person name="Chaudhuri R.R."/>
            <person name="La Ragione R."/>
            <person name="Hildebrand F."/>
            <person name="Pallen M.J."/>
        </authorList>
    </citation>
    <scope>NUCLEOTIDE SEQUENCE</scope>
    <source>
        <strain evidence="10">CHK179-28034</strain>
    </source>
</reference>
<dbReference type="Gene3D" id="3.20.20.140">
    <property type="entry name" value="Metal-dependent hydrolases"/>
    <property type="match status" value="1"/>
</dbReference>
<proteinExistence type="inferred from homology"/>
<dbReference type="NCBIfam" id="TIGR01856">
    <property type="entry name" value="hisJ_fam"/>
    <property type="match status" value="1"/>
</dbReference>
<dbReference type="GO" id="GO:0005737">
    <property type="term" value="C:cytoplasm"/>
    <property type="evidence" value="ECO:0007669"/>
    <property type="project" value="TreeGrafter"/>
</dbReference>
<dbReference type="PANTHER" id="PTHR21039">
    <property type="entry name" value="HISTIDINOL PHOSPHATASE-RELATED"/>
    <property type="match status" value="1"/>
</dbReference>
<evidence type="ECO:0000256" key="5">
    <source>
        <dbReference type="ARBA" id="ARBA00022801"/>
    </source>
</evidence>
<keyword evidence="4 8" id="KW-0028">Amino-acid biosynthesis</keyword>